<dbReference type="EC" id="5.6.2.4" evidence="11"/>
<evidence type="ECO:0000256" key="11">
    <source>
        <dbReference type="ARBA" id="ARBA00034808"/>
    </source>
</evidence>
<dbReference type="GO" id="GO:0016887">
    <property type="term" value="F:ATP hydrolysis activity"/>
    <property type="evidence" value="ECO:0007669"/>
    <property type="project" value="RHEA"/>
</dbReference>
<gene>
    <name evidence="16" type="ORF">MNBD_GAMMA16-218</name>
</gene>
<feature type="domain" description="UvrD-like helicase C-terminal" evidence="15">
    <location>
        <begin position="286"/>
        <end position="563"/>
    </location>
</feature>
<dbReference type="SUPFAM" id="SSF52540">
    <property type="entry name" value="P-loop containing nucleoside triphosphate hydrolases"/>
    <property type="match status" value="1"/>
</dbReference>
<evidence type="ECO:0000256" key="13">
    <source>
        <dbReference type="SAM" id="MobiDB-lite"/>
    </source>
</evidence>
<dbReference type="CDD" id="cd17932">
    <property type="entry name" value="DEXQc_UvrD"/>
    <property type="match status" value="1"/>
</dbReference>
<dbReference type="GO" id="GO:0003677">
    <property type="term" value="F:DNA binding"/>
    <property type="evidence" value="ECO:0007669"/>
    <property type="project" value="UniProtKB-KW"/>
</dbReference>
<dbReference type="Gene3D" id="1.10.10.160">
    <property type="match status" value="1"/>
</dbReference>
<keyword evidence="7" id="KW-0238">DNA-binding</keyword>
<dbReference type="CDD" id="cd18807">
    <property type="entry name" value="SF1_C_UvrD"/>
    <property type="match status" value="1"/>
</dbReference>
<dbReference type="InterPro" id="IPR000212">
    <property type="entry name" value="DNA_helicase_UvrD/REP"/>
</dbReference>
<keyword evidence="5 16" id="KW-0347">Helicase</keyword>
<comment type="catalytic activity">
    <reaction evidence="12">
        <text>ATP + H2O = ADP + phosphate + H(+)</text>
        <dbReference type="Rhea" id="RHEA:13065"/>
        <dbReference type="ChEBI" id="CHEBI:15377"/>
        <dbReference type="ChEBI" id="CHEBI:15378"/>
        <dbReference type="ChEBI" id="CHEBI:30616"/>
        <dbReference type="ChEBI" id="CHEBI:43474"/>
        <dbReference type="ChEBI" id="CHEBI:456216"/>
        <dbReference type="EC" id="5.6.2.4"/>
    </reaction>
</comment>
<protein>
    <recommendedName>
        <fullName evidence="11">DNA 3'-5' helicase</fullName>
        <ecNumber evidence="11">5.6.2.4</ecNumber>
    </recommendedName>
</protein>
<keyword evidence="2" id="KW-0547">Nucleotide-binding</keyword>
<organism evidence="16">
    <name type="scientific">hydrothermal vent metagenome</name>
    <dbReference type="NCBI Taxonomy" id="652676"/>
    <lineage>
        <taxon>unclassified sequences</taxon>
        <taxon>metagenomes</taxon>
        <taxon>ecological metagenomes</taxon>
    </lineage>
</organism>
<dbReference type="PANTHER" id="PTHR11070:SF2">
    <property type="entry name" value="ATP-DEPENDENT DNA HELICASE SRS2"/>
    <property type="match status" value="1"/>
</dbReference>
<feature type="region of interest" description="Disordered" evidence="13">
    <location>
        <begin position="647"/>
        <end position="669"/>
    </location>
</feature>
<dbReference type="GO" id="GO:0033202">
    <property type="term" value="C:DNA helicase complex"/>
    <property type="evidence" value="ECO:0007669"/>
    <property type="project" value="TreeGrafter"/>
</dbReference>
<evidence type="ECO:0000256" key="1">
    <source>
        <dbReference type="ARBA" id="ARBA00009922"/>
    </source>
</evidence>
<evidence type="ECO:0000256" key="9">
    <source>
        <dbReference type="ARBA" id="ARBA00023235"/>
    </source>
</evidence>
<evidence type="ECO:0000256" key="10">
    <source>
        <dbReference type="ARBA" id="ARBA00034617"/>
    </source>
</evidence>
<evidence type="ECO:0000256" key="4">
    <source>
        <dbReference type="ARBA" id="ARBA00022801"/>
    </source>
</evidence>
<dbReference type="FunFam" id="3.40.50.300:FF:001201">
    <property type="entry name" value="ATP-dependent DNA helicase UvrD2"/>
    <property type="match status" value="1"/>
</dbReference>
<evidence type="ECO:0000313" key="16">
    <source>
        <dbReference type="EMBL" id="VAW88483.1"/>
    </source>
</evidence>
<dbReference type="InterPro" id="IPR027417">
    <property type="entry name" value="P-loop_NTPase"/>
</dbReference>
<dbReference type="PANTHER" id="PTHR11070">
    <property type="entry name" value="UVRD / RECB / PCRA DNA HELICASE FAMILY MEMBER"/>
    <property type="match status" value="1"/>
</dbReference>
<evidence type="ECO:0000256" key="5">
    <source>
        <dbReference type="ARBA" id="ARBA00022806"/>
    </source>
</evidence>
<accession>A0A3B0ZJQ2</accession>
<dbReference type="GO" id="GO:0005524">
    <property type="term" value="F:ATP binding"/>
    <property type="evidence" value="ECO:0007669"/>
    <property type="project" value="UniProtKB-KW"/>
</dbReference>
<evidence type="ECO:0000256" key="2">
    <source>
        <dbReference type="ARBA" id="ARBA00022741"/>
    </source>
</evidence>
<dbReference type="Gene3D" id="1.10.486.10">
    <property type="entry name" value="PCRA, domain 4"/>
    <property type="match status" value="1"/>
</dbReference>
<proteinExistence type="inferred from homology"/>
<comment type="catalytic activity">
    <reaction evidence="10">
        <text>Couples ATP hydrolysis with the unwinding of duplex DNA by translocating in the 3'-5' direction.</text>
        <dbReference type="EC" id="5.6.2.4"/>
    </reaction>
</comment>
<dbReference type="InterPro" id="IPR014016">
    <property type="entry name" value="UvrD-like_ATP-bd"/>
</dbReference>
<reference evidence="16" key="1">
    <citation type="submission" date="2018-06" db="EMBL/GenBank/DDBJ databases">
        <authorList>
            <person name="Zhirakovskaya E."/>
        </authorList>
    </citation>
    <scope>NUCLEOTIDE SEQUENCE</scope>
</reference>
<name>A0A3B0ZJQ2_9ZZZZ</name>
<evidence type="ECO:0000256" key="8">
    <source>
        <dbReference type="ARBA" id="ARBA00023204"/>
    </source>
</evidence>
<keyword evidence="6" id="KW-0067">ATP-binding</keyword>
<evidence type="ECO:0000256" key="7">
    <source>
        <dbReference type="ARBA" id="ARBA00023125"/>
    </source>
</evidence>
<evidence type="ECO:0000256" key="3">
    <source>
        <dbReference type="ARBA" id="ARBA00022763"/>
    </source>
</evidence>
<dbReference type="GO" id="GO:0043138">
    <property type="term" value="F:3'-5' DNA helicase activity"/>
    <property type="evidence" value="ECO:0007669"/>
    <property type="project" value="UniProtKB-EC"/>
</dbReference>
<evidence type="ECO:0000256" key="12">
    <source>
        <dbReference type="ARBA" id="ARBA00048988"/>
    </source>
</evidence>
<keyword evidence="8" id="KW-0234">DNA repair</keyword>
<dbReference type="PROSITE" id="PS51198">
    <property type="entry name" value="UVRD_HELICASE_ATP_BIND"/>
    <property type="match status" value="1"/>
</dbReference>
<evidence type="ECO:0000256" key="6">
    <source>
        <dbReference type="ARBA" id="ARBA00022840"/>
    </source>
</evidence>
<dbReference type="PROSITE" id="PS51217">
    <property type="entry name" value="UVRD_HELICASE_CTER"/>
    <property type="match status" value="1"/>
</dbReference>
<dbReference type="InterPro" id="IPR014017">
    <property type="entry name" value="DNA_helicase_UvrD-like_C"/>
</dbReference>
<dbReference type="EMBL" id="UOFO01000146">
    <property type="protein sequence ID" value="VAW88483.1"/>
    <property type="molecule type" value="Genomic_DNA"/>
</dbReference>
<keyword evidence="9" id="KW-0413">Isomerase</keyword>
<dbReference type="FunFam" id="1.10.486.10:FF:000003">
    <property type="entry name" value="ATP-dependent DNA helicase"/>
    <property type="match status" value="1"/>
</dbReference>
<dbReference type="GO" id="GO:0005829">
    <property type="term" value="C:cytosol"/>
    <property type="evidence" value="ECO:0007669"/>
    <property type="project" value="TreeGrafter"/>
</dbReference>
<dbReference type="Pfam" id="PF13361">
    <property type="entry name" value="UvrD_C"/>
    <property type="match status" value="1"/>
</dbReference>
<comment type="similarity">
    <text evidence="1">Belongs to the helicase family. UvrD subfamily.</text>
</comment>
<dbReference type="GO" id="GO:0000725">
    <property type="term" value="P:recombinational repair"/>
    <property type="evidence" value="ECO:0007669"/>
    <property type="project" value="TreeGrafter"/>
</dbReference>
<keyword evidence="4 16" id="KW-0378">Hydrolase</keyword>
<dbReference type="NCBIfam" id="NF008743">
    <property type="entry name" value="PRK11773.1"/>
    <property type="match status" value="1"/>
</dbReference>
<feature type="domain" description="UvrD-like helicase ATP-binding" evidence="14">
    <location>
        <begin position="8"/>
        <end position="285"/>
    </location>
</feature>
<dbReference type="Pfam" id="PF00580">
    <property type="entry name" value="UvrD-helicase"/>
    <property type="match status" value="1"/>
</dbReference>
<dbReference type="InterPro" id="IPR013986">
    <property type="entry name" value="DExx_box_DNA_helicase_dom_sf"/>
</dbReference>
<keyword evidence="3" id="KW-0227">DNA damage</keyword>
<dbReference type="AlphaFoldDB" id="A0A3B0ZJQ2"/>
<evidence type="ECO:0000259" key="14">
    <source>
        <dbReference type="PROSITE" id="PS51198"/>
    </source>
</evidence>
<evidence type="ECO:0000259" key="15">
    <source>
        <dbReference type="PROSITE" id="PS51217"/>
    </source>
</evidence>
<dbReference type="Gene3D" id="3.40.50.300">
    <property type="entry name" value="P-loop containing nucleotide triphosphate hydrolases"/>
    <property type="match status" value="2"/>
</dbReference>
<sequence>MQTDKLLDTLNDEQRRAVSTEDNAVLILAGAGSGKTRVLVHRIAWLVRQGISPNNILAVTFTNKAAQEMRERVEHILQMSLRSMWLGTFHGLSHRLLRMHWQQAKLPQSFQIIDSDDQLRLIRRISKEAGFDNERFPPKKTQLFINQKKDLGLRAQNIESYENSTTEAMLHIFKIYDENCQRSGMVDFADLLLKAHELLRDNPTLLEHYNQRFRCILVDEFQDTNTLQYAWLQLLSHANSSMFIVGDDDQSIYGWRGARADNLQRFETDYKNTTTIRLEQNYRSTSTILTAANALIEHNGNRLGKNLWTNTKEGEPISLYRAFNEYDEAKFVISQIKQWMTEGNLRRHAAILYRSNAQSRQFEEQLIQHAIPYKVYGGLRFFERAEIKDALGYLRLVENRLDDASFERALNTPPRGIGERSRSVVRDLAREQQIPLWQAAINVVQQQRLPARASNAIKQFLDLIDTITKEITGLPLDEQIDIVVRHSTLIDHAKKDKSERAQSRLENLEELSNAARQFTQEAFEEDLSPLTAFLTHTALESGGTQTEDWDDCVQLMTLHSAKGLEFPLVFLSGLEEKLFPHEFSRDDPEKLEEERRLCYVGITRACQKLILTYAEQRRVHGEMRSCLPSRFLKEIPQTLLHEIKPQVSRPTYSSKPQTKRTARKTTPIQQGDCGGFHIGQRVAHKKFGPGIILNHNGNDQIEIKFEQVGCKILALAYAKLEAI</sequence>